<dbReference type="AlphaFoldDB" id="A0AAN9YRY7"/>
<feature type="region of interest" description="Disordered" evidence="1">
    <location>
        <begin position="727"/>
        <end position="760"/>
    </location>
</feature>
<dbReference type="Gene3D" id="3.80.10.10">
    <property type="entry name" value="Ribonuclease Inhibitor"/>
    <property type="match status" value="1"/>
</dbReference>
<feature type="region of interest" description="Disordered" evidence="1">
    <location>
        <begin position="789"/>
        <end position="809"/>
    </location>
</feature>
<dbReference type="InterPro" id="IPR032675">
    <property type="entry name" value="LRR_dom_sf"/>
</dbReference>
<keyword evidence="3" id="KW-1185">Reference proteome</keyword>
<gene>
    <name evidence="2" type="ORF">SLS62_006097</name>
</gene>
<comment type="caution">
    <text evidence="2">The sequence shown here is derived from an EMBL/GenBank/DDBJ whole genome shotgun (WGS) entry which is preliminary data.</text>
</comment>
<accession>A0AAN9YRY7</accession>
<feature type="compositionally biased region" description="Basic and acidic residues" evidence="1">
    <location>
        <begin position="1"/>
        <end position="14"/>
    </location>
</feature>
<feature type="compositionally biased region" description="Acidic residues" evidence="1">
    <location>
        <begin position="110"/>
        <end position="125"/>
    </location>
</feature>
<dbReference type="Proteomes" id="UP001320420">
    <property type="component" value="Unassembled WGS sequence"/>
</dbReference>
<reference evidence="2 3" key="1">
    <citation type="submission" date="2024-02" db="EMBL/GenBank/DDBJ databases">
        <title>De novo assembly and annotation of 12 fungi associated with fruit tree decline syndrome in Ontario, Canada.</title>
        <authorList>
            <person name="Sulman M."/>
            <person name="Ellouze W."/>
            <person name="Ilyukhin E."/>
        </authorList>
    </citation>
    <scope>NUCLEOTIDE SEQUENCE [LARGE SCALE GENOMIC DNA]</scope>
    <source>
        <strain evidence="2 3">M11/M66-122</strain>
    </source>
</reference>
<sequence length="809" mass="91738">MPGVHDPDRSERPRLPRKAKLPKTPTRPSHGRVTRATAPVFPAPVAFVASTYSTSAAPPSQLTQLDNVASPQQLSASPKRKAVYSHDPRPGKQSRRSLRSKADKLSYAEPDSDTDFSDTLSDTDEVDYHANGHANDIDNVDDESPDELSLRSQSSHPRKQLKTHALASPIKATPVKATPAKARKIEKPSIKKDLSYPGNVLPYHVWCRIFDYVACPLFHFDPLLPKDEDVSRAMRKLLQVGFLGKLVYEPAMVALYQCPPIFDSDAFQLISRTLAQPPGDTLINYRPKVEILRIDVSDILTHKHRGFFLHLNDIVPNLPRLKDLELYHDDDKPPFRSLETTVRYRYPKAKEDSKDKDAKNKDSKDKDLLKVLGPAEDAIADQGGKSRHTELRSWRWNARLAGNVYPLDDLKKIHSTMSFASLRKIAFVNYQYPSFERTLISPQLEEKDQKANTDLIDAIRALPDLEHLILESSTMADAKLLNFLPSTLKCLELINCWEVTSEDLTSFLLARGSSLERLTLKHCSALSLGFTKVLEEACPKLTHLHVNLQYYRMHEHYNDAEPLWDYLLDQDEVPTWPASIQSIEIEYMTFTSVEMGETFFSSLLASAPKLSDLRRLVLRAKMDVGWAERNEFRKFWTAKIISVFKRTDDSPVSIHHRADRRNQTRNSNRRGRHVKAPKSPVRRSTRLSDTPLLPSVDDDTVAQENITISAALSKQLQWSLRYLPYPKHDDADDEESDELAADPEGQTQRSSSRAKPQNENKGAVGFIQGLCDVVEIVIDNQKPPEFPYGMRHFVDSPSADETDMDWNGE</sequence>
<evidence type="ECO:0000313" key="3">
    <source>
        <dbReference type="Proteomes" id="UP001320420"/>
    </source>
</evidence>
<protein>
    <submittedName>
        <fullName evidence="2">Uncharacterized protein</fullName>
    </submittedName>
</protein>
<feature type="region of interest" description="Disordered" evidence="1">
    <location>
        <begin position="652"/>
        <end position="696"/>
    </location>
</feature>
<organism evidence="2 3">
    <name type="scientific">Diatrype stigma</name>
    <dbReference type="NCBI Taxonomy" id="117547"/>
    <lineage>
        <taxon>Eukaryota</taxon>
        <taxon>Fungi</taxon>
        <taxon>Dikarya</taxon>
        <taxon>Ascomycota</taxon>
        <taxon>Pezizomycotina</taxon>
        <taxon>Sordariomycetes</taxon>
        <taxon>Xylariomycetidae</taxon>
        <taxon>Xylariales</taxon>
        <taxon>Diatrypaceae</taxon>
        <taxon>Diatrype</taxon>
    </lineage>
</organism>
<dbReference type="PANTHER" id="PTHR34755">
    <property type="entry name" value="SERINE/ARGININE REPETITIVE MATRIX PROTEIN 3-RELATED"/>
    <property type="match status" value="1"/>
</dbReference>
<dbReference type="EMBL" id="JAKJXP020000043">
    <property type="protein sequence ID" value="KAK7751954.1"/>
    <property type="molecule type" value="Genomic_DNA"/>
</dbReference>
<name>A0AAN9YRY7_9PEZI</name>
<feature type="compositionally biased region" description="Polar residues" evidence="1">
    <location>
        <begin position="61"/>
        <end position="76"/>
    </location>
</feature>
<feature type="compositionally biased region" description="Acidic residues" evidence="1">
    <location>
        <begin position="731"/>
        <end position="741"/>
    </location>
</feature>
<proteinExistence type="predicted"/>
<dbReference type="SUPFAM" id="SSF52047">
    <property type="entry name" value="RNI-like"/>
    <property type="match status" value="1"/>
</dbReference>
<feature type="region of interest" description="Disordered" evidence="1">
    <location>
        <begin position="1"/>
        <end position="40"/>
    </location>
</feature>
<feature type="compositionally biased region" description="Acidic residues" evidence="1">
    <location>
        <begin position="798"/>
        <end position="809"/>
    </location>
</feature>
<dbReference type="PANTHER" id="PTHR34755:SF4">
    <property type="entry name" value="F-BOX DOMAIN-CONTAINING PROTEIN"/>
    <property type="match status" value="1"/>
</dbReference>
<dbReference type="InterPro" id="IPR052109">
    <property type="entry name" value="SRRM_Domain-Containing"/>
</dbReference>
<evidence type="ECO:0000313" key="2">
    <source>
        <dbReference type="EMBL" id="KAK7751954.1"/>
    </source>
</evidence>
<feature type="region of interest" description="Disordered" evidence="1">
    <location>
        <begin position="53"/>
        <end position="169"/>
    </location>
</feature>
<feature type="compositionally biased region" description="Polar residues" evidence="1">
    <location>
        <begin position="745"/>
        <end position="760"/>
    </location>
</feature>
<feature type="compositionally biased region" description="Basic residues" evidence="1">
    <location>
        <begin position="667"/>
        <end position="685"/>
    </location>
</feature>
<evidence type="ECO:0000256" key="1">
    <source>
        <dbReference type="SAM" id="MobiDB-lite"/>
    </source>
</evidence>